<name>A0A928UUR4_9SPHI</name>
<evidence type="ECO:0000313" key="2">
    <source>
        <dbReference type="Proteomes" id="UP000616201"/>
    </source>
</evidence>
<accession>A0A928UUR4</accession>
<evidence type="ECO:0000313" key="1">
    <source>
        <dbReference type="EMBL" id="MBE8713092.1"/>
    </source>
</evidence>
<dbReference type="EMBL" id="PRDK01000003">
    <property type="protein sequence ID" value="MBE8713092.1"/>
    <property type="molecule type" value="Genomic_DNA"/>
</dbReference>
<gene>
    <name evidence="1" type="ORF">C4F49_05320</name>
</gene>
<dbReference type="AlphaFoldDB" id="A0A928UUR4"/>
<dbReference type="Proteomes" id="UP000616201">
    <property type="component" value="Unassembled WGS sequence"/>
</dbReference>
<reference evidence="1" key="1">
    <citation type="submission" date="2018-02" db="EMBL/GenBank/DDBJ databases">
        <authorList>
            <person name="Vasarhelyi B.M."/>
            <person name="Deshmukh S."/>
            <person name="Balint B."/>
            <person name="Kukolya J."/>
        </authorList>
    </citation>
    <scope>NUCLEOTIDE SEQUENCE</scope>
    <source>
        <strain evidence="1">KB22</strain>
    </source>
</reference>
<keyword evidence="2" id="KW-1185">Reference proteome</keyword>
<proteinExistence type="predicted"/>
<organism evidence="1 2">
    <name type="scientific">Sphingobacterium hungaricum</name>
    <dbReference type="NCBI Taxonomy" id="2082723"/>
    <lineage>
        <taxon>Bacteria</taxon>
        <taxon>Pseudomonadati</taxon>
        <taxon>Bacteroidota</taxon>
        <taxon>Sphingobacteriia</taxon>
        <taxon>Sphingobacteriales</taxon>
        <taxon>Sphingobacteriaceae</taxon>
        <taxon>Sphingobacterium</taxon>
    </lineage>
</organism>
<comment type="caution">
    <text evidence="1">The sequence shown here is derived from an EMBL/GenBank/DDBJ whole genome shotgun (WGS) entry which is preliminary data.</text>
</comment>
<sequence length="76" mass="8453">MNSLAPIRYQDFVLENLACSMLKLSPASTSKQAISCRIGSDYSLRYLAFGSFAFARSELSQFEQNKSIATKGQHVQ</sequence>
<protein>
    <submittedName>
        <fullName evidence="1">Uncharacterized protein</fullName>
    </submittedName>
</protein>